<dbReference type="EMBL" id="LAZR01000485">
    <property type="protein sequence ID" value="KKN67032.1"/>
    <property type="molecule type" value="Genomic_DNA"/>
</dbReference>
<name>A0A0F9SWL4_9ZZZZ</name>
<evidence type="ECO:0000313" key="2">
    <source>
        <dbReference type="EMBL" id="KKN67032.1"/>
    </source>
</evidence>
<keyword evidence="1" id="KW-1133">Transmembrane helix</keyword>
<keyword evidence="1" id="KW-0812">Transmembrane</keyword>
<evidence type="ECO:0000256" key="1">
    <source>
        <dbReference type="SAM" id="Phobius"/>
    </source>
</evidence>
<comment type="caution">
    <text evidence="2">The sequence shown here is derived from an EMBL/GenBank/DDBJ whole genome shotgun (WGS) entry which is preliminary data.</text>
</comment>
<reference evidence="2" key="1">
    <citation type="journal article" date="2015" name="Nature">
        <title>Complex archaea that bridge the gap between prokaryotes and eukaryotes.</title>
        <authorList>
            <person name="Spang A."/>
            <person name="Saw J.H."/>
            <person name="Jorgensen S.L."/>
            <person name="Zaremba-Niedzwiedzka K."/>
            <person name="Martijn J."/>
            <person name="Lind A.E."/>
            <person name="van Eijk R."/>
            <person name="Schleper C."/>
            <person name="Guy L."/>
            <person name="Ettema T.J."/>
        </authorList>
    </citation>
    <scope>NUCLEOTIDE SEQUENCE</scope>
</reference>
<keyword evidence="1" id="KW-0472">Membrane</keyword>
<sequence length="116" mass="13618">MNLKKGLEPKDTEEVRPGLYAQKKADGSWKQIEPLVWKGKWRLKNQISWRNLLTIVLIILLFFSGAKYVRFYEAVNQDPEAFCKNVQLFYNVGQLDVQNEDTYNIQSYPSEISRES</sequence>
<organism evidence="2">
    <name type="scientific">marine sediment metagenome</name>
    <dbReference type="NCBI Taxonomy" id="412755"/>
    <lineage>
        <taxon>unclassified sequences</taxon>
        <taxon>metagenomes</taxon>
        <taxon>ecological metagenomes</taxon>
    </lineage>
</organism>
<protein>
    <submittedName>
        <fullName evidence="2">Uncharacterized protein</fullName>
    </submittedName>
</protein>
<accession>A0A0F9SWL4</accession>
<gene>
    <name evidence="2" type="ORF">LCGC14_0465860</name>
</gene>
<dbReference type="AlphaFoldDB" id="A0A0F9SWL4"/>
<proteinExistence type="predicted"/>
<feature type="transmembrane region" description="Helical" evidence="1">
    <location>
        <begin position="47"/>
        <end position="66"/>
    </location>
</feature>